<accession>A0AA39G0S3</accession>
<dbReference type="SUPFAM" id="SSF81383">
    <property type="entry name" value="F-box domain"/>
    <property type="match status" value="1"/>
</dbReference>
<dbReference type="CDD" id="cd09917">
    <property type="entry name" value="F-box_SF"/>
    <property type="match status" value="1"/>
</dbReference>
<sequence length="357" mass="42322">MAGIEILNHDVLLEIFSYLNIHERVSMGLVCKKWHDVVEIMMRSIHKICCRVNYCGNYGRYVRLCCDVLEVYSDTMQLEKVLEKFASTLNKIRIDDNFESYFNFELLGKCTKLTYAGLRCRHIQLLEEFLKFLPLDNLEHLSINYNQKSGDYRWRHRRLLGAVLEKATKLNSLELKFWQILKLSPTDGMKTLKTLILKSGELPQQRFDIMKLQNLEILVIMCTRVNAASITELMRNCRKLHTVQFHSSNIFPETTLNVMRSLPNLRHLHLKTNESSYESWYKFSNLESIEISQPERFSSKRNQIISFLQRSKYLKTYYFTHDSYDRDNGFSELFHQIASDMGRDVQQITNRYYTIPF</sequence>
<dbReference type="InterPro" id="IPR036047">
    <property type="entry name" value="F-box-like_dom_sf"/>
</dbReference>
<comment type="caution">
    <text evidence="2">The sequence shown here is derived from an EMBL/GenBank/DDBJ whole genome shotgun (WGS) entry which is preliminary data.</text>
</comment>
<name>A0AA39G0S3_MICHY</name>
<dbReference type="InterPro" id="IPR032675">
    <property type="entry name" value="LRR_dom_sf"/>
</dbReference>
<reference evidence="2" key="1">
    <citation type="journal article" date="2023" name="bioRxiv">
        <title>Scaffold-level genome assemblies of two parasitoid biocontrol wasps reveal the parthenogenesis mechanism and an associated novel virus.</title>
        <authorList>
            <person name="Inwood S."/>
            <person name="Skelly J."/>
            <person name="Guhlin J."/>
            <person name="Harrop T."/>
            <person name="Goldson S."/>
            <person name="Dearden P."/>
        </authorList>
    </citation>
    <scope>NUCLEOTIDE SEQUENCE</scope>
    <source>
        <strain evidence="2">Lincoln</strain>
        <tissue evidence="2">Whole body</tissue>
    </source>
</reference>
<keyword evidence="3" id="KW-1185">Reference proteome</keyword>
<proteinExistence type="predicted"/>
<evidence type="ECO:0000313" key="3">
    <source>
        <dbReference type="Proteomes" id="UP001168972"/>
    </source>
</evidence>
<dbReference type="SUPFAM" id="SSF52058">
    <property type="entry name" value="L domain-like"/>
    <property type="match status" value="1"/>
</dbReference>
<dbReference type="Proteomes" id="UP001168972">
    <property type="component" value="Unassembled WGS sequence"/>
</dbReference>
<protein>
    <recommendedName>
        <fullName evidence="1">F-box domain-containing protein</fullName>
    </recommendedName>
</protein>
<dbReference type="SMART" id="SM00256">
    <property type="entry name" value="FBOX"/>
    <property type="match status" value="1"/>
</dbReference>
<dbReference type="PROSITE" id="PS50181">
    <property type="entry name" value="FBOX"/>
    <property type="match status" value="1"/>
</dbReference>
<dbReference type="Gene3D" id="1.20.1280.50">
    <property type="match status" value="1"/>
</dbReference>
<organism evidence="2 3">
    <name type="scientific">Microctonus hyperodae</name>
    <name type="common">Parasitoid wasp</name>
    <dbReference type="NCBI Taxonomy" id="165561"/>
    <lineage>
        <taxon>Eukaryota</taxon>
        <taxon>Metazoa</taxon>
        <taxon>Ecdysozoa</taxon>
        <taxon>Arthropoda</taxon>
        <taxon>Hexapoda</taxon>
        <taxon>Insecta</taxon>
        <taxon>Pterygota</taxon>
        <taxon>Neoptera</taxon>
        <taxon>Endopterygota</taxon>
        <taxon>Hymenoptera</taxon>
        <taxon>Apocrita</taxon>
        <taxon>Ichneumonoidea</taxon>
        <taxon>Braconidae</taxon>
        <taxon>Euphorinae</taxon>
        <taxon>Microctonus</taxon>
    </lineage>
</organism>
<evidence type="ECO:0000259" key="1">
    <source>
        <dbReference type="PROSITE" id="PS50181"/>
    </source>
</evidence>
<reference evidence="2" key="2">
    <citation type="submission" date="2023-03" db="EMBL/GenBank/DDBJ databases">
        <authorList>
            <person name="Inwood S.N."/>
            <person name="Skelly J.G."/>
            <person name="Guhlin J."/>
            <person name="Harrop T.W.R."/>
            <person name="Goldson S.G."/>
            <person name="Dearden P.K."/>
        </authorList>
    </citation>
    <scope>NUCLEOTIDE SEQUENCE</scope>
    <source>
        <strain evidence="2">Lincoln</strain>
        <tissue evidence="2">Whole body</tissue>
    </source>
</reference>
<dbReference type="AlphaFoldDB" id="A0AA39G0S3"/>
<dbReference type="InterPro" id="IPR001810">
    <property type="entry name" value="F-box_dom"/>
</dbReference>
<feature type="domain" description="F-box" evidence="1">
    <location>
        <begin position="1"/>
        <end position="45"/>
    </location>
</feature>
<gene>
    <name evidence="2" type="ORF">PV327_005143</name>
</gene>
<dbReference type="Pfam" id="PF00646">
    <property type="entry name" value="F-box"/>
    <property type="match status" value="1"/>
</dbReference>
<dbReference type="Gene3D" id="3.80.10.10">
    <property type="entry name" value="Ribonuclease Inhibitor"/>
    <property type="match status" value="1"/>
</dbReference>
<evidence type="ECO:0000313" key="2">
    <source>
        <dbReference type="EMBL" id="KAK0179385.1"/>
    </source>
</evidence>
<dbReference type="EMBL" id="JAQQBR010000003">
    <property type="protein sequence ID" value="KAK0179385.1"/>
    <property type="molecule type" value="Genomic_DNA"/>
</dbReference>